<feature type="region of interest" description="Disordered" evidence="1">
    <location>
        <begin position="140"/>
        <end position="164"/>
    </location>
</feature>
<dbReference type="EMBL" id="JAACJM010000085">
    <property type="protein sequence ID" value="KAF5348644.1"/>
    <property type="molecule type" value="Genomic_DNA"/>
</dbReference>
<evidence type="ECO:0000313" key="3">
    <source>
        <dbReference type="Proteomes" id="UP000559256"/>
    </source>
</evidence>
<feature type="compositionally biased region" description="Basic residues" evidence="1">
    <location>
        <begin position="150"/>
        <end position="163"/>
    </location>
</feature>
<organism evidence="2 3">
    <name type="scientific">Tetrapyrgos nigripes</name>
    <dbReference type="NCBI Taxonomy" id="182062"/>
    <lineage>
        <taxon>Eukaryota</taxon>
        <taxon>Fungi</taxon>
        <taxon>Dikarya</taxon>
        <taxon>Basidiomycota</taxon>
        <taxon>Agaricomycotina</taxon>
        <taxon>Agaricomycetes</taxon>
        <taxon>Agaricomycetidae</taxon>
        <taxon>Agaricales</taxon>
        <taxon>Marasmiineae</taxon>
        <taxon>Marasmiaceae</taxon>
        <taxon>Tetrapyrgos</taxon>
    </lineage>
</organism>
<accession>A0A8H5FTN2</accession>
<comment type="caution">
    <text evidence="2">The sequence shown here is derived from an EMBL/GenBank/DDBJ whole genome shotgun (WGS) entry which is preliminary data.</text>
</comment>
<protein>
    <submittedName>
        <fullName evidence="2">Uncharacterized protein</fullName>
    </submittedName>
</protein>
<dbReference type="OrthoDB" id="5582146at2759"/>
<keyword evidence="3" id="KW-1185">Reference proteome</keyword>
<gene>
    <name evidence="2" type="ORF">D9758_006766</name>
</gene>
<name>A0A8H5FTN2_9AGAR</name>
<dbReference type="AlphaFoldDB" id="A0A8H5FTN2"/>
<feature type="compositionally biased region" description="Polar residues" evidence="1">
    <location>
        <begin position="179"/>
        <end position="189"/>
    </location>
</feature>
<feature type="region of interest" description="Disordered" evidence="1">
    <location>
        <begin position="179"/>
        <end position="221"/>
    </location>
</feature>
<reference evidence="2 3" key="1">
    <citation type="journal article" date="2020" name="ISME J.">
        <title>Uncovering the hidden diversity of litter-decomposition mechanisms in mushroom-forming fungi.</title>
        <authorList>
            <person name="Floudas D."/>
            <person name="Bentzer J."/>
            <person name="Ahren D."/>
            <person name="Johansson T."/>
            <person name="Persson P."/>
            <person name="Tunlid A."/>
        </authorList>
    </citation>
    <scope>NUCLEOTIDE SEQUENCE [LARGE SCALE GENOMIC DNA]</scope>
    <source>
        <strain evidence="2 3">CBS 291.85</strain>
    </source>
</reference>
<sequence length="652" mass="71522">MSESTIEVDQLSSYIGLSPFFPSLLAYIRNASPTLPFEPVVLQSLLICIVAGHKHLILRTAEDDVHLVTKLAAKGTSGFAINASRFGSSAHMLSSIFGITTHRLKMRKPENPDLSPRRSINTFLRSLFIHSTPNLHTTHSFHDETSTLKGKYRHSRQASRSRTVRSVVHYGMTSYLNDSSKSSQFTVSPPNSPDHYRTSSLTSGGLSNGPSNPFSTISRNSSSSAIHPTFLHSYSDPTPLRHSRLPENHIQLPGALILSGLENASIPVQRALNTVLADRTILLDEDDKISLETGTSIKNYRHSRFIYEDREAIENDDGGGGVWTLPDDFILVYVCPIDEWERPDIHKPLLDKFAMSVTVTLASTTRSHLTSISRPLSFRGSPILSPVPLLPGHASSAQSFVQTIPSRQMSPGMLSTTSNKSINTTPLIIPELIRHLKKTYTKVLFPPSLNIFLSDLFSAARHHHQVDGTLLTAKAMSEAIELARAARVLGVTPTGVDLIERKMEDLVRLRTGLGIGSAPNAGSLSESMNREEEAWIDIIDYDDMQNGRADASADPHLPTVSGTQGIGDNSAGKEFVAPLLDVTQEDVARIFPRIVTHRLRVRNGPEDEIFSSAVYGATSALYLGAEGGKTRRIGERHITIKDILVSILQTVD</sequence>
<dbReference type="Proteomes" id="UP000559256">
    <property type="component" value="Unassembled WGS sequence"/>
</dbReference>
<evidence type="ECO:0000256" key="1">
    <source>
        <dbReference type="SAM" id="MobiDB-lite"/>
    </source>
</evidence>
<evidence type="ECO:0000313" key="2">
    <source>
        <dbReference type="EMBL" id="KAF5348644.1"/>
    </source>
</evidence>
<feature type="compositionally biased region" description="Low complexity" evidence="1">
    <location>
        <begin position="198"/>
        <end position="221"/>
    </location>
</feature>
<proteinExistence type="predicted"/>